<dbReference type="EMBL" id="JXTI01000060">
    <property type="protein sequence ID" value="KWX13692.1"/>
    <property type="molecule type" value="Genomic_DNA"/>
</dbReference>
<comment type="subcellular location">
    <subcellularLocation>
        <location evidence="1">Membrane</location>
        <topology evidence="1">Single-pass type IV membrane protein</topology>
    </subcellularLocation>
</comment>
<keyword evidence="9" id="KW-0346">Stress response</keyword>
<dbReference type="GO" id="GO:0000149">
    <property type="term" value="F:SNARE binding"/>
    <property type="evidence" value="ECO:0007669"/>
    <property type="project" value="TreeGrafter"/>
</dbReference>
<keyword evidence="3 8" id="KW-0812">Transmembrane</keyword>
<evidence type="ECO:0000313" key="9">
    <source>
        <dbReference type="EMBL" id="KWX13692.1"/>
    </source>
</evidence>
<comment type="caution">
    <text evidence="9">The sequence shown here is derived from an EMBL/GenBank/DDBJ whole genome shotgun (WGS) entry which is preliminary data.</text>
</comment>
<sequence>MEEIDCLLMDLEDALSAFQKHIGAYKSNPTAASSKTSLTSAETALSKAKSLQTQVDNLLRGIAGMEARRAQQQFKLLQTRVANASQELEQAKRRADTKKASSKANTVDDLLVIAAQKKQENVNLLEDANKNCDEAGAIGNAIVEDLGKQNEQLRGISSRATKIQANAKGGSEITNRMIKCERIIKIVLWSASVLFLGLSALGFYVFHHNVSHDSPESASVPSESSYY</sequence>
<dbReference type="GO" id="GO:0015031">
    <property type="term" value="P:protein transport"/>
    <property type="evidence" value="ECO:0007669"/>
    <property type="project" value="UniProtKB-KW"/>
</dbReference>
<evidence type="ECO:0000313" key="10">
    <source>
        <dbReference type="Proteomes" id="UP000070089"/>
    </source>
</evidence>
<reference evidence="9 10" key="1">
    <citation type="journal article" date="2015" name="Mol. Biochem. Parasitol.">
        <title>Identification of polymorphic genes for use in assemblage B genotyping assays through comparative genomics of multiple assemblage B Giardia duodenalis isolates.</title>
        <authorList>
            <person name="Wielinga C."/>
            <person name="Thompson R.C."/>
            <person name="Monis P."/>
            <person name="Ryan U."/>
        </authorList>
    </citation>
    <scope>NUCLEOTIDE SEQUENCE [LARGE SCALE GENOMIC DNA]</scope>
    <source>
        <strain evidence="9 10">BAH15c1</strain>
    </source>
</reference>
<keyword evidence="5 8" id="KW-1133">Transmembrane helix</keyword>
<gene>
    <name evidence="9" type="ORF">QR46_2326</name>
</gene>
<organism evidence="9 10">
    <name type="scientific">Giardia duodenalis assemblage B</name>
    <dbReference type="NCBI Taxonomy" id="1394984"/>
    <lineage>
        <taxon>Eukaryota</taxon>
        <taxon>Metamonada</taxon>
        <taxon>Diplomonadida</taxon>
        <taxon>Hexamitidae</taxon>
        <taxon>Giardiinae</taxon>
        <taxon>Giardia</taxon>
    </lineage>
</organism>
<evidence type="ECO:0000256" key="8">
    <source>
        <dbReference type="SAM" id="Phobius"/>
    </source>
</evidence>
<keyword evidence="2" id="KW-0813">Transport</keyword>
<feature type="coiled-coil region" evidence="7">
    <location>
        <begin position="48"/>
        <end position="135"/>
    </location>
</feature>
<dbReference type="Gene3D" id="1.20.5.110">
    <property type="match status" value="1"/>
</dbReference>
<evidence type="ECO:0000256" key="1">
    <source>
        <dbReference type="ARBA" id="ARBA00004211"/>
    </source>
</evidence>
<keyword evidence="4" id="KW-0653">Protein transport</keyword>
<evidence type="ECO:0000256" key="2">
    <source>
        <dbReference type="ARBA" id="ARBA00022448"/>
    </source>
</evidence>
<protein>
    <submittedName>
        <fullName evidence="9">Heat shock protein 82</fullName>
    </submittedName>
</protein>
<dbReference type="OrthoDB" id="10305331at2759"/>
<dbReference type="Proteomes" id="UP000070089">
    <property type="component" value="Unassembled WGS sequence"/>
</dbReference>
<evidence type="ECO:0000256" key="4">
    <source>
        <dbReference type="ARBA" id="ARBA00022927"/>
    </source>
</evidence>
<evidence type="ECO:0000256" key="6">
    <source>
        <dbReference type="ARBA" id="ARBA00023136"/>
    </source>
</evidence>
<evidence type="ECO:0000256" key="3">
    <source>
        <dbReference type="ARBA" id="ARBA00022692"/>
    </source>
</evidence>
<dbReference type="GO" id="GO:0005789">
    <property type="term" value="C:endoplasmic reticulum membrane"/>
    <property type="evidence" value="ECO:0007669"/>
    <property type="project" value="TreeGrafter"/>
</dbReference>
<dbReference type="AlphaFoldDB" id="A0A132NVH6"/>
<dbReference type="GO" id="GO:0031902">
    <property type="term" value="C:late endosome membrane"/>
    <property type="evidence" value="ECO:0007669"/>
    <property type="project" value="TreeGrafter"/>
</dbReference>
<evidence type="ECO:0000256" key="5">
    <source>
        <dbReference type="ARBA" id="ARBA00022989"/>
    </source>
</evidence>
<accession>A0A132NVH6</accession>
<dbReference type="GO" id="GO:0031201">
    <property type="term" value="C:SNARE complex"/>
    <property type="evidence" value="ECO:0007669"/>
    <property type="project" value="TreeGrafter"/>
</dbReference>
<dbReference type="VEuPathDB" id="GiardiaDB:QR46_2326"/>
<dbReference type="GO" id="GO:0012507">
    <property type="term" value="C:ER to Golgi transport vesicle membrane"/>
    <property type="evidence" value="ECO:0007669"/>
    <property type="project" value="TreeGrafter"/>
</dbReference>
<proteinExistence type="predicted"/>
<dbReference type="GO" id="GO:0005794">
    <property type="term" value="C:Golgi apparatus"/>
    <property type="evidence" value="ECO:0007669"/>
    <property type="project" value="TreeGrafter"/>
</dbReference>
<dbReference type="GO" id="GO:0006906">
    <property type="term" value="P:vesicle fusion"/>
    <property type="evidence" value="ECO:0007669"/>
    <property type="project" value="TreeGrafter"/>
</dbReference>
<feature type="transmembrane region" description="Helical" evidence="8">
    <location>
        <begin position="186"/>
        <end position="206"/>
    </location>
</feature>
<dbReference type="PANTHER" id="PTHR21230:SF93">
    <property type="entry name" value="T-SNARE COILED-COIL HOMOLOGY DOMAIN-CONTAINING PROTEIN"/>
    <property type="match status" value="1"/>
</dbReference>
<evidence type="ECO:0000256" key="7">
    <source>
        <dbReference type="SAM" id="Coils"/>
    </source>
</evidence>
<dbReference type="PANTHER" id="PTHR21230">
    <property type="entry name" value="VESICLE TRANSPORT V-SNARE PROTEIN VTI1-RELATED"/>
    <property type="match status" value="1"/>
</dbReference>
<keyword evidence="6 8" id="KW-0472">Membrane</keyword>
<dbReference type="SUPFAM" id="SSF58038">
    <property type="entry name" value="SNARE fusion complex"/>
    <property type="match status" value="1"/>
</dbReference>
<dbReference type="GO" id="GO:0005484">
    <property type="term" value="F:SNAP receptor activity"/>
    <property type="evidence" value="ECO:0007669"/>
    <property type="project" value="TreeGrafter"/>
</dbReference>
<keyword evidence="7" id="KW-0175">Coiled coil</keyword>
<name>A0A132NVH6_GIAIN</name>